<reference evidence="5 6" key="1">
    <citation type="submission" date="2015-07" db="EMBL/GenBank/DDBJ databases">
        <title>The genome of Melipona quadrifasciata.</title>
        <authorList>
            <person name="Pan H."/>
            <person name="Kapheim K."/>
        </authorList>
    </citation>
    <scope>NUCLEOTIDE SEQUENCE [LARGE SCALE GENOMIC DNA]</scope>
    <source>
        <strain evidence="5">0111107301</strain>
        <tissue evidence="5">Whole body</tissue>
    </source>
</reference>
<keyword evidence="6" id="KW-1185">Reference proteome</keyword>
<dbReference type="GO" id="GO:0005525">
    <property type="term" value="F:GTP binding"/>
    <property type="evidence" value="ECO:0007669"/>
    <property type="project" value="InterPro"/>
</dbReference>
<dbReference type="Proteomes" id="UP000053105">
    <property type="component" value="Unassembled WGS sequence"/>
</dbReference>
<dbReference type="EMBL" id="KQ435828">
    <property type="protein sequence ID" value="KOX71844.1"/>
    <property type="molecule type" value="Genomic_DNA"/>
</dbReference>
<evidence type="ECO:0000256" key="3">
    <source>
        <dbReference type="ARBA" id="ARBA00022801"/>
    </source>
</evidence>
<dbReference type="SUPFAM" id="SSF52540">
    <property type="entry name" value="P-loop containing nucleoside triphosphate hydrolases"/>
    <property type="match status" value="1"/>
</dbReference>
<dbReference type="Gene3D" id="3.40.50.300">
    <property type="entry name" value="P-loop containing nucleotide triphosphate hydrolases"/>
    <property type="match status" value="1"/>
</dbReference>
<sequence>MTSNAIRGIRRKKSSLCEVKVAVIGAPGVGKSALTVRFLTRRYIGEYDHQSGEEHLDLQTREADTMWLLDAV</sequence>
<evidence type="ECO:0000256" key="2">
    <source>
        <dbReference type="ARBA" id="ARBA00011984"/>
    </source>
</evidence>
<organism evidence="5 6">
    <name type="scientific">Melipona quadrifasciata</name>
    <dbReference type="NCBI Taxonomy" id="166423"/>
    <lineage>
        <taxon>Eukaryota</taxon>
        <taxon>Metazoa</taxon>
        <taxon>Ecdysozoa</taxon>
        <taxon>Arthropoda</taxon>
        <taxon>Hexapoda</taxon>
        <taxon>Insecta</taxon>
        <taxon>Pterygota</taxon>
        <taxon>Neoptera</taxon>
        <taxon>Endopterygota</taxon>
        <taxon>Hymenoptera</taxon>
        <taxon>Apocrita</taxon>
        <taxon>Aculeata</taxon>
        <taxon>Apoidea</taxon>
        <taxon>Anthophila</taxon>
        <taxon>Apidae</taxon>
        <taxon>Melipona</taxon>
    </lineage>
</organism>
<gene>
    <name evidence="5" type="ORF">WN51_02989</name>
</gene>
<proteinExistence type="inferred from homology"/>
<dbReference type="InterPro" id="IPR001806">
    <property type="entry name" value="Small_GTPase"/>
</dbReference>
<dbReference type="GO" id="GO:0003925">
    <property type="term" value="F:G protein activity"/>
    <property type="evidence" value="ECO:0007669"/>
    <property type="project" value="UniProtKB-EC"/>
</dbReference>
<evidence type="ECO:0000256" key="1">
    <source>
        <dbReference type="ARBA" id="ARBA00008344"/>
    </source>
</evidence>
<evidence type="ECO:0000313" key="5">
    <source>
        <dbReference type="EMBL" id="KOX71844.1"/>
    </source>
</evidence>
<evidence type="ECO:0000313" key="6">
    <source>
        <dbReference type="Proteomes" id="UP000053105"/>
    </source>
</evidence>
<name>A0A0N0U4C5_9HYME</name>
<dbReference type="InterPro" id="IPR051065">
    <property type="entry name" value="Ras-related_GTPase"/>
</dbReference>
<evidence type="ECO:0000256" key="4">
    <source>
        <dbReference type="ARBA" id="ARBA00048098"/>
    </source>
</evidence>
<dbReference type="InterPro" id="IPR027417">
    <property type="entry name" value="P-loop_NTPase"/>
</dbReference>
<dbReference type="EC" id="3.6.5.2" evidence="2"/>
<accession>A0A0N0U4C5</accession>
<dbReference type="OrthoDB" id="18798at2759"/>
<dbReference type="AlphaFoldDB" id="A0A0N0U4C5"/>
<keyword evidence="3" id="KW-0378">Hydrolase</keyword>
<dbReference type="Pfam" id="PF00071">
    <property type="entry name" value="Ras"/>
    <property type="match status" value="1"/>
</dbReference>
<protein>
    <recommendedName>
        <fullName evidence="2">small monomeric GTPase</fullName>
        <ecNumber evidence="2">3.6.5.2</ecNumber>
    </recommendedName>
</protein>
<comment type="catalytic activity">
    <reaction evidence="4">
        <text>GTP + H2O = GDP + phosphate + H(+)</text>
        <dbReference type="Rhea" id="RHEA:19669"/>
        <dbReference type="ChEBI" id="CHEBI:15377"/>
        <dbReference type="ChEBI" id="CHEBI:15378"/>
        <dbReference type="ChEBI" id="CHEBI:37565"/>
        <dbReference type="ChEBI" id="CHEBI:43474"/>
        <dbReference type="ChEBI" id="CHEBI:58189"/>
        <dbReference type="EC" id="3.6.5.2"/>
    </reaction>
</comment>
<dbReference type="STRING" id="166423.A0A0N0U4C5"/>
<comment type="similarity">
    <text evidence="1">Belongs to the small GTPase superfamily. Ras family.</text>
</comment>
<dbReference type="PANTHER" id="PTHR45704">
    <property type="entry name" value="RAS-LIKE FAMILY MEMBER 11"/>
    <property type="match status" value="1"/>
</dbReference>